<feature type="compositionally biased region" description="Basic and acidic residues" evidence="1">
    <location>
        <begin position="32"/>
        <end position="53"/>
    </location>
</feature>
<name>A0A089FS94_FUNXX</name>
<protein>
    <submittedName>
        <fullName evidence="2">Uncharacterized protein</fullName>
    </submittedName>
</protein>
<dbReference type="AlphaFoldDB" id="A0A089FS94"/>
<reference evidence="2" key="1">
    <citation type="journal article" date="2015" name="ACS Synth. Biol.">
        <title>Native promoter strategy for high-yielding synthesis and engineering of fungal secondary metabolites.</title>
        <authorList>
            <person name="Kakule T.B."/>
            <person name="Jadulco R.C."/>
            <person name="Koch M."/>
            <person name="Janso J.E."/>
            <person name="Barrows L.R."/>
            <person name="Schmidt E.W."/>
        </authorList>
    </citation>
    <scope>NUCLEOTIDE SEQUENCE</scope>
    <source>
        <strain evidence="2">NRRL 50135</strain>
    </source>
</reference>
<evidence type="ECO:0000256" key="1">
    <source>
        <dbReference type="SAM" id="MobiDB-lite"/>
    </source>
</evidence>
<accession>A0A089FS94</accession>
<proteinExistence type="predicted"/>
<dbReference type="EMBL" id="KM107910">
    <property type="protein sequence ID" value="AIP87500.1"/>
    <property type="molecule type" value="Genomic_DNA"/>
</dbReference>
<evidence type="ECO:0000313" key="2">
    <source>
        <dbReference type="EMBL" id="AIP87500.1"/>
    </source>
</evidence>
<sequence length="164" mass="18351">MKAQYTDSRKTMGDIRSILNEDQPECPAPAKKLSDEAANHRPNDGSQKRAKTEQCHRLAALLRLVKVRDAKHEKHGRVGAQRTADCEGDVDSIADVVDDQSAVDLRHRSEEKRTKDIAEDVDADGQTRNYRAGDAKLGYKVLRPRSEHDCCEVPNSLSQTTWAD</sequence>
<gene>
    <name evidence="2" type="ORF">gNR598</name>
</gene>
<organism evidence="2">
    <name type="scientific">Fungal sp. (strain NRRL 50135)</name>
    <dbReference type="NCBI Taxonomy" id="1547289"/>
    <lineage>
        <taxon>Eukaryota</taxon>
        <taxon>Fungi</taxon>
    </lineage>
</organism>
<feature type="region of interest" description="Disordered" evidence="1">
    <location>
        <begin position="1"/>
        <end position="53"/>
    </location>
</feature>